<organism evidence="1">
    <name type="scientific">human gut metagenome</name>
    <dbReference type="NCBI Taxonomy" id="408170"/>
    <lineage>
        <taxon>unclassified sequences</taxon>
        <taxon>metagenomes</taxon>
        <taxon>organismal metagenomes</taxon>
    </lineage>
</organism>
<comment type="caution">
    <text evidence="1">The sequence shown here is derived from an EMBL/GenBank/DDBJ whole genome shotgun (WGS) entry which is preliminary data.</text>
</comment>
<evidence type="ECO:0000313" key="1">
    <source>
        <dbReference type="EMBL" id="ETJ19374.1"/>
    </source>
</evidence>
<dbReference type="AlphaFoldDB" id="W1WSF8"/>
<gene>
    <name evidence="1" type="ORF">Q604_UNBC18523G0002</name>
</gene>
<reference evidence="1" key="1">
    <citation type="submission" date="2013-12" db="EMBL/GenBank/DDBJ databases">
        <title>A Varibaculum cambriense genome reconstructed from a premature infant gut community with otherwise low bacterial novelty that shifts toward anaerobic metabolism during the third week of life.</title>
        <authorList>
            <person name="Brown C.T."/>
            <person name="Sharon I."/>
            <person name="Thomas B.C."/>
            <person name="Castelle C.J."/>
            <person name="Morowitz M.J."/>
            <person name="Banfield J.F."/>
        </authorList>
    </citation>
    <scope>NUCLEOTIDE SEQUENCE</scope>
</reference>
<proteinExistence type="predicted"/>
<name>W1WSF8_9ZZZZ</name>
<sequence>MDSMNVSKDDLVVKYKYNDQGKIIPEIQHSIEFNCKNQTLDIKLTSNFTTDRNNADETIIGKNPREIQVTFSITIPNYDEVSFKNSITYPIVRHIPGLTIGGNMTVEDSNLNVTGDIFVQGGTQQDDSTNLSDKYANGIKINSNSSKTINFNNNVYSRETFNIKNNVIVNIKDDLYAKNIYANSDANTENSRSALNINTNTDQKAVVDNDLEIKAQYTDINIKNFFGINEYTVSDALRGEKIRKSSSIIVNNQNSNSNIIIENEAYIAGVAHINTEGDEYQTGESVAVKGNYNAYSVPQSDSDQFEYYNPLQLLKGTLPQKSSHFYNYWKDKLTGDNSVDCGGVTFNYINNVHSNGALVYKNSSRNIEVKDSYGNIKDFENTLEEKRRDYAKYVYKMGGNANIDDYNTFGKNAVTVSNIIENINVISENYDSKNSIFSINKPIVICGNNSSKEYEKNSEAYIYVNAKDNKNITKVIVTNQNVTIDGDVNFRGNIITSGNLEIKGNGTVNLYYDPTLTKDIQNENLSIFKQVFGDEYGGDDFENSGATSTSNGASFLKTKQWKIIK</sequence>
<dbReference type="EMBL" id="AZMM01018523">
    <property type="protein sequence ID" value="ETJ19374.1"/>
    <property type="molecule type" value="Genomic_DNA"/>
</dbReference>
<protein>
    <submittedName>
        <fullName evidence="1">Uncharacterized protein</fullName>
    </submittedName>
</protein>
<accession>W1WSF8</accession>